<comment type="caution">
    <text evidence="9">The sequence shown here is derived from an EMBL/GenBank/DDBJ whole genome shotgun (WGS) entry which is preliminary data.</text>
</comment>
<dbReference type="PANTHER" id="PTHR47959">
    <property type="entry name" value="ATP-DEPENDENT RNA HELICASE RHLE-RELATED"/>
    <property type="match status" value="1"/>
</dbReference>
<evidence type="ECO:0000256" key="3">
    <source>
        <dbReference type="ARBA" id="ARBA00022806"/>
    </source>
</evidence>
<feature type="region of interest" description="Disordered" evidence="6">
    <location>
        <begin position="1"/>
        <end position="29"/>
    </location>
</feature>
<dbReference type="GO" id="GO:0005524">
    <property type="term" value="F:ATP binding"/>
    <property type="evidence" value="ECO:0007669"/>
    <property type="project" value="UniProtKB-KW"/>
</dbReference>
<dbReference type="InterPro" id="IPR050079">
    <property type="entry name" value="DEAD_box_RNA_helicase"/>
</dbReference>
<proteinExistence type="inferred from homology"/>
<evidence type="ECO:0000313" key="9">
    <source>
        <dbReference type="EMBL" id="KAF0304596.1"/>
    </source>
</evidence>
<dbReference type="Pfam" id="PF00271">
    <property type="entry name" value="Helicase_C"/>
    <property type="match status" value="1"/>
</dbReference>
<protein>
    <submittedName>
        <fullName evidence="9">Putative ATP-dependent RNA helicase DDX27</fullName>
    </submittedName>
</protein>
<name>A0A6A4WBC3_AMPAM</name>
<dbReference type="GO" id="GO:0005829">
    <property type="term" value="C:cytosol"/>
    <property type="evidence" value="ECO:0007669"/>
    <property type="project" value="TreeGrafter"/>
</dbReference>
<dbReference type="PANTHER" id="PTHR47959:SF1">
    <property type="entry name" value="ATP-DEPENDENT RNA HELICASE DBPA"/>
    <property type="match status" value="1"/>
</dbReference>
<evidence type="ECO:0000256" key="4">
    <source>
        <dbReference type="ARBA" id="ARBA00022840"/>
    </source>
</evidence>
<dbReference type="SMART" id="SM00490">
    <property type="entry name" value="HELICc"/>
    <property type="match status" value="1"/>
</dbReference>
<dbReference type="GO" id="GO:0003676">
    <property type="term" value="F:nucleic acid binding"/>
    <property type="evidence" value="ECO:0007669"/>
    <property type="project" value="InterPro"/>
</dbReference>
<keyword evidence="4 5" id="KW-0067">ATP-binding</keyword>
<gene>
    <name evidence="9" type="primary">DDX27</name>
    <name evidence="9" type="ORF">FJT64_023595</name>
</gene>
<dbReference type="InterPro" id="IPR011545">
    <property type="entry name" value="DEAD/DEAH_box_helicase_dom"/>
</dbReference>
<evidence type="ECO:0000313" key="10">
    <source>
        <dbReference type="Proteomes" id="UP000440578"/>
    </source>
</evidence>
<keyword evidence="10" id="KW-1185">Reference proteome</keyword>
<feature type="compositionally biased region" description="Basic and acidic residues" evidence="6">
    <location>
        <begin position="72"/>
        <end position="81"/>
    </location>
</feature>
<sequence>MDLVRTIESDDEVDNLSVSSSDEDKERSKRHYFSDDFDFGETFEEYHVDPWEDVNKYLKKKKLSCTDQKIAQVRDEHKGEASENGEGPSEVEPEDMEEDSATDNIRVKEAERRRKEKKLGRRRAQLEEEAAEAAAFFSEATGDAIGRRQDAVTAMEYVHPTPIQSATVPVALLGRDICGCAATGTGKTAAFMLPILERLVFRPKQIPVTRVLVLVPTRELGVQVYQVTRQLCQFLPDLQVALAAGGMDIKVQEAQLRQHPDIVIATPGRLIDHLQNTPSFSLDTVEVLVLDEADRMLDEYFAEQMGEIIKQCSATRQTMLFSATMTDDVKQLAAVSLKDPVKVFVNENTDVAANLKQEFVRIRPGRQGDREALLASLLLRSFKERVMAFVQTKRQTHRLHIVLGLLGIRVGELHGDLSQAQRLESLRKFREQEIDVLLATDVAARGLDIPDVKTVINFTMPATMQQYVHRVGRTARAGRAGRSVSMAGETERAMIREISRRSLRPVEIRTVPQDISLFRADHVSLSAVRHTSAANVDQ</sequence>
<evidence type="ECO:0000256" key="1">
    <source>
        <dbReference type="ARBA" id="ARBA00022741"/>
    </source>
</evidence>
<dbReference type="SMART" id="SM00487">
    <property type="entry name" value="DEXDc"/>
    <property type="match status" value="1"/>
</dbReference>
<dbReference type="InterPro" id="IPR027417">
    <property type="entry name" value="P-loop_NTPase"/>
</dbReference>
<keyword evidence="1 5" id="KW-0547">Nucleotide-binding</keyword>
<dbReference type="CDD" id="cd17947">
    <property type="entry name" value="DEADc_DDX27"/>
    <property type="match status" value="1"/>
</dbReference>
<dbReference type="Proteomes" id="UP000440578">
    <property type="component" value="Unassembled WGS sequence"/>
</dbReference>
<reference evidence="9 10" key="1">
    <citation type="submission" date="2019-07" db="EMBL/GenBank/DDBJ databases">
        <title>Draft genome assembly of a fouling barnacle, Amphibalanus amphitrite (Darwin, 1854): The first reference genome for Thecostraca.</title>
        <authorList>
            <person name="Kim W."/>
        </authorList>
    </citation>
    <scope>NUCLEOTIDE SEQUENCE [LARGE SCALE GENOMIC DNA]</scope>
    <source>
        <strain evidence="9">SNU_AA5</strain>
        <tissue evidence="9">Soma without cirri and trophi</tissue>
    </source>
</reference>
<evidence type="ECO:0000256" key="5">
    <source>
        <dbReference type="RuleBase" id="RU000492"/>
    </source>
</evidence>
<dbReference type="GO" id="GO:0003724">
    <property type="term" value="F:RNA helicase activity"/>
    <property type="evidence" value="ECO:0007669"/>
    <property type="project" value="TreeGrafter"/>
</dbReference>
<dbReference type="OrthoDB" id="7396459at2759"/>
<comment type="similarity">
    <text evidence="5">Belongs to the DEAD box helicase family.</text>
</comment>
<dbReference type="InterPro" id="IPR000629">
    <property type="entry name" value="RNA-helicase_DEAD-box_CS"/>
</dbReference>
<feature type="compositionally biased region" description="Acidic residues" evidence="6">
    <location>
        <begin position="89"/>
        <end position="101"/>
    </location>
</feature>
<evidence type="ECO:0000256" key="6">
    <source>
        <dbReference type="SAM" id="MobiDB-lite"/>
    </source>
</evidence>
<dbReference type="CDD" id="cd18787">
    <property type="entry name" value="SF2_C_DEAD"/>
    <property type="match status" value="1"/>
</dbReference>
<keyword evidence="3 5" id="KW-0347">Helicase</keyword>
<organism evidence="9 10">
    <name type="scientific">Amphibalanus amphitrite</name>
    <name type="common">Striped barnacle</name>
    <name type="synonym">Balanus amphitrite</name>
    <dbReference type="NCBI Taxonomy" id="1232801"/>
    <lineage>
        <taxon>Eukaryota</taxon>
        <taxon>Metazoa</taxon>
        <taxon>Ecdysozoa</taxon>
        <taxon>Arthropoda</taxon>
        <taxon>Crustacea</taxon>
        <taxon>Multicrustacea</taxon>
        <taxon>Cirripedia</taxon>
        <taxon>Thoracica</taxon>
        <taxon>Thoracicalcarea</taxon>
        <taxon>Balanomorpha</taxon>
        <taxon>Balanoidea</taxon>
        <taxon>Balanidae</taxon>
        <taxon>Amphibalaninae</taxon>
        <taxon>Amphibalanus</taxon>
    </lineage>
</organism>
<feature type="region of interest" description="Disordered" evidence="6">
    <location>
        <begin position="71"/>
        <end position="123"/>
    </location>
</feature>
<feature type="domain" description="Helicase ATP-binding" evidence="7">
    <location>
        <begin position="168"/>
        <end position="343"/>
    </location>
</feature>
<evidence type="ECO:0000259" key="8">
    <source>
        <dbReference type="PROSITE" id="PS51194"/>
    </source>
</evidence>
<dbReference type="PROSITE" id="PS51192">
    <property type="entry name" value="HELICASE_ATP_BIND_1"/>
    <property type="match status" value="1"/>
</dbReference>
<dbReference type="SUPFAM" id="SSF52540">
    <property type="entry name" value="P-loop containing nucleoside triphosphate hydrolases"/>
    <property type="match status" value="1"/>
</dbReference>
<dbReference type="AlphaFoldDB" id="A0A6A4WBC3"/>
<dbReference type="PROSITE" id="PS51194">
    <property type="entry name" value="HELICASE_CTER"/>
    <property type="match status" value="1"/>
</dbReference>
<keyword evidence="2 5" id="KW-0378">Hydrolase</keyword>
<dbReference type="InterPro" id="IPR001650">
    <property type="entry name" value="Helicase_C-like"/>
</dbReference>
<dbReference type="GO" id="GO:0016787">
    <property type="term" value="F:hydrolase activity"/>
    <property type="evidence" value="ECO:0007669"/>
    <property type="project" value="UniProtKB-KW"/>
</dbReference>
<dbReference type="InterPro" id="IPR014001">
    <property type="entry name" value="Helicase_ATP-bd"/>
</dbReference>
<dbReference type="Pfam" id="PF00270">
    <property type="entry name" value="DEAD"/>
    <property type="match status" value="1"/>
</dbReference>
<dbReference type="EMBL" id="VIIS01000828">
    <property type="protein sequence ID" value="KAF0304596.1"/>
    <property type="molecule type" value="Genomic_DNA"/>
</dbReference>
<dbReference type="PROSITE" id="PS00039">
    <property type="entry name" value="DEAD_ATP_HELICASE"/>
    <property type="match status" value="1"/>
</dbReference>
<dbReference type="Gene3D" id="3.40.50.300">
    <property type="entry name" value="P-loop containing nucleotide triphosphate hydrolases"/>
    <property type="match status" value="2"/>
</dbReference>
<evidence type="ECO:0000256" key="2">
    <source>
        <dbReference type="ARBA" id="ARBA00022801"/>
    </source>
</evidence>
<accession>A0A6A4WBC3</accession>
<evidence type="ECO:0000259" key="7">
    <source>
        <dbReference type="PROSITE" id="PS51192"/>
    </source>
</evidence>
<feature type="domain" description="Helicase C-terminal" evidence="8">
    <location>
        <begin position="354"/>
        <end position="516"/>
    </location>
</feature>
<feature type="compositionally biased region" description="Basic residues" evidence="6">
    <location>
        <begin position="114"/>
        <end position="123"/>
    </location>
</feature>